<evidence type="ECO:0000313" key="1">
    <source>
        <dbReference type="EMBL" id="MCY9531460.1"/>
    </source>
</evidence>
<sequence>MTRRAHQVKKAYASRHKLAMRRMLCLSMQAAQLKLSQGAYIDKLSFIRAILWQVPCKPNQGRPGAFYLSFIYTDAGIRNDAGICCFHTDTKRIFVHCREL</sequence>
<proteinExistence type="predicted"/>
<evidence type="ECO:0000313" key="2">
    <source>
        <dbReference type="Proteomes" id="UP001527090"/>
    </source>
</evidence>
<organism evidence="1 2">
    <name type="scientific">Paenibacillus alvei</name>
    <name type="common">Bacillus alvei</name>
    <dbReference type="NCBI Taxonomy" id="44250"/>
    <lineage>
        <taxon>Bacteria</taxon>
        <taxon>Bacillati</taxon>
        <taxon>Bacillota</taxon>
        <taxon>Bacilli</taxon>
        <taxon>Bacillales</taxon>
        <taxon>Paenibacillaceae</taxon>
        <taxon>Paenibacillus</taxon>
    </lineage>
</organism>
<comment type="caution">
    <text evidence="1">The sequence shown here is derived from an EMBL/GenBank/DDBJ whole genome shotgun (WGS) entry which is preliminary data.</text>
</comment>
<accession>A0ABT4ECX6</accession>
<gene>
    <name evidence="1" type="ORF">M5X04_19325</name>
</gene>
<dbReference type="Proteomes" id="UP001527090">
    <property type="component" value="Unassembled WGS sequence"/>
</dbReference>
<dbReference type="EMBL" id="JAMDLY010000015">
    <property type="protein sequence ID" value="MCY9531460.1"/>
    <property type="molecule type" value="Genomic_DNA"/>
</dbReference>
<keyword evidence="2" id="KW-1185">Reference proteome</keyword>
<name>A0ABT4ECX6_PAEAL</name>
<dbReference type="RefSeq" id="WP_268632581.1">
    <property type="nucleotide sequence ID" value="NZ_JAMDLY010000015.1"/>
</dbReference>
<protein>
    <submittedName>
        <fullName evidence="1">Uncharacterized protein</fullName>
    </submittedName>
</protein>
<reference evidence="1 2" key="1">
    <citation type="submission" date="2022-05" db="EMBL/GenBank/DDBJ databases">
        <title>Genome Sequencing of Bee-Associated Microbes.</title>
        <authorList>
            <person name="Dunlap C."/>
        </authorList>
    </citation>
    <scope>NUCLEOTIDE SEQUENCE [LARGE SCALE GENOMIC DNA]</scope>
    <source>
        <strain evidence="1 2">NRRL NRS-750</strain>
    </source>
</reference>